<name>B7HPD2_BACC7</name>
<evidence type="ECO:0000256" key="1">
    <source>
        <dbReference type="SAM" id="Phobius"/>
    </source>
</evidence>
<dbReference type="HOGENOM" id="CLU_3304183_0_0_9"/>
<dbReference type="KEGG" id="bcr:BCAH187_A2304"/>
<keyword evidence="1" id="KW-0812">Transmembrane</keyword>
<evidence type="ECO:0000313" key="2">
    <source>
        <dbReference type="EMBL" id="ACJ81816.1"/>
    </source>
</evidence>
<proteinExistence type="predicted"/>
<dbReference type="Proteomes" id="UP000002214">
    <property type="component" value="Chromosome"/>
</dbReference>
<evidence type="ECO:0000313" key="3">
    <source>
        <dbReference type="Proteomes" id="UP000002214"/>
    </source>
</evidence>
<dbReference type="AlphaFoldDB" id="B7HPD2"/>
<keyword evidence="1" id="KW-0472">Membrane</keyword>
<dbReference type="EMBL" id="CP001177">
    <property type="protein sequence ID" value="ACJ81816.1"/>
    <property type="molecule type" value="Genomic_DNA"/>
</dbReference>
<sequence>MSSFSFIHFMLYKKIKVPQMSAVQTFVALFIFHVISFLK</sequence>
<accession>B7HPD2</accession>
<keyword evidence="1" id="KW-1133">Transmembrane helix</keyword>
<feature type="transmembrane region" description="Helical" evidence="1">
    <location>
        <begin position="21"/>
        <end position="38"/>
    </location>
</feature>
<reference evidence="2 3" key="1">
    <citation type="submission" date="2008-10" db="EMBL/GenBank/DDBJ databases">
        <title>Genome sequence of Bacillus cereus AH187.</title>
        <authorList>
            <person name="Dodson R.J."/>
            <person name="Durkin A.S."/>
            <person name="Rosovitz M.J."/>
            <person name="Rasko D.A."/>
            <person name="Kolsto A.B."/>
            <person name="Okstad O.A."/>
            <person name="Ravel J."/>
            <person name="Sutton G."/>
        </authorList>
    </citation>
    <scope>NUCLEOTIDE SEQUENCE [LARGE SCALE GENOMIC DNA]</scope>
    <source>
        <strain evidence="2 3">AH187</strain>
    </source>
</reference>
<gene>
    <name evidence="2" type="ordered locus">BCAH187_A2304</name>
</gene>
<protein>
    <submittedName>
        <fullName evidence="2">Uncharacterized protein</fullName>
    </submittedName>
</protein>
<organism evidence="2 3">
    <name type="scientific">Bacillus cereus (strain AH187)</name>
    <dbReference type="NCBI Taxonomy" id="405534"/>
    <lineage>
        <taxon>Bacteria</taxon>
        <taxon>Bacillati</taxon>
        <taxon>Bacillota</taxon>
        <taxon>Bacilli</taxon>
        <taxon>Bacillales</taxon>
        <taxon>Bacillaceae</taxon>
        <taxon>Bacillus</taxon>
        <taxon>Bacillus cereus group</taxon>
    </lineage>
</organism>